<evidence type="ECO:0000313" key="2">
    <source>
        <dbReference type="Proteomes" id="UP000516361"/>
    </source>
</evidence>
<evidence type="ECO:0000313" key="1">
    <source>
        <dbReference type="EMBL" id="BBE30423.1"/>
    </source>
</evidence>
<gene>
    <name evidence="1" type="ORF">OSSY52_05640</name>
</gene>
<dbReference type="RefSeq" id="WP_190615520.1">
    <property type="nucleotide sequence ID" value="NZ_AP018712.1"/>
</dbReference>
<proteinExistence type="predicted"/>
<dbReference type="EMBL" id="AP018712">
    <property type="protein sequence ID" value="BBE30423.1"/>
    <property type="molecule type" value="Genomic_DNA"/>
</dbReference>
<dbReference type="InParanoid" id="A0A7G1G6H1"/>
<reference evidence="1 2" key="1">
    <citation type="submission" date="2018-06" db="EMBL/GenBank/DDBJ databases">
        <title>Genome sequencing of Oceanotoga sp. sy52.</title>
        <authorList>
            <person name="Mori K."/>
        </authorList>
    </citation>
    <scope>NUCLEOTIDE SEQUENCE [LARGE SCALE GENOMIC DNA]</scope>
    <source>
        <strain evidence="2">sy52</strain>
    </source>
</reference>
<dbReference type="Proteomes" id="UP000516361">
    <property type="component" value="Chromosome"/>
</dbReference>
<accession>A0A7G1G6H1</accession>
<protein>
    <submittedName>
        <fullName evidence="1">Uncharacterized protein</fullName>
    </submittedName>
</protein>
<sequence length="332" mass="36959">MPFIEEIKKLKSLSVVGLQKNTGKTETLNYIIKRLKNENIGMTSIGIDGESTDQVTQTPKPEIKIYKNMIFATAEKFYKAKKFTSEILDVSAKTTSIGRVVIARALEEGKVLLAGPQDTVWIKQTIDKINGFGTTLTLVDGAISRLSPSSPAITEGMVLATGAALTINMKELVKKTKHTINLINIEEFGMTHLKSLKNGVYMINESKEIKKLSIKSILNFEKLEEDFFSYGNTIYTTGSITDKFLKYLSKQKNIKKITVVVKDFTKIFVTPEVLSIFKKRGGTLKVLKKTKLIAVTVNPTSPNGYTLNSLELKNNIQELTTVPVINVREETV</sequence>
<dbReference type="AlphaFoldDB" id="A0A7G1G6H1"/>
<organism evidence="1 2">
    <name type="scientific">Tepiditoga spiralis</name>
    <dbReference type="NCBI Taxonomy" id="2108365"/>
    <lineage>
        <taxon>Bacteria</taxon>
        <taxon>Thermotogati</taxon>
        <taxon>Thermotogota</taxon>
        <taxon>Thermotogae</taxon>
        <taxon>Petrotogales</taxon>
        <taxon>Petrotogaceae</taxon>
        <taxon>Tepiditoga</taxon>
    </lineage>
</organism>
<keyword evidence="2" id="KW-1185">Reference proteome</keyword>
<name>A0A7G1G6H1_9BACT</name>
<dbReference type="KEGG" id="ocy:OSSY52_05640"/>